<keyword evidence="2" id="KW-0964">Secreted</keyword>
<accession>A0A8C5LKY1</accession>
<dbReference type="Gene3D" id="2.40.50.120">
    <property type="match status" value="1"/>
</dbReference>
<dbReference type="GO" id="GO:0008233">
    <property type="term" value="F:peptidase activity"/>
    <property type="evidence" value="ECO:0007669"/>
    <property type="project" value="UniProtKB-KW"/>
</dbReference>
<keyword evidence="6" id="KW-0378">Hydrolase</keyword>
<dbReference type="Proteomes" id="UP000694569">
    <property type="component" value="Unplaced"/>
</dbReference>
<dbReference type="Ensembl" id="ENSLLET00000001078.1">
    <property type="protein sequence ID" value="ENSLLEP00000001028.1"/>
    <property type="gene ID" value="ENSLLEG00000000672.1"/>
</dbReference>
<dbReference type="SUPFAM" id="SSF50242">
    <property type="entry name" value="TIMP-like"/>
    <property type="match status" value="1"/>
</dbReference>
<protein>
    <recommendedName>
        <fullName evidence="16">Procollagen C-endopeptidase enhancer</fullName>
    </recommendedName>
</protein>
<dbReference type="AlphaFoldDB" id="A0A8C5LKY1"/>
<feature type="region of interest" description="Disordered" evidence="10">
    <location>
        <begin position="348"/>
        <end position="389"/>
    </location>
</feature>
<evidence type="ECO:0000313" key="14">
    <source>
        <dbReference type="Ensembl" id="ENSLLEP00000001028.1"/>
    </source>
</evidence>
<feature type="compositionally biased region" description="Polar residues" evidence="10">
    <location>
        <begin position="372"/>
        <end position="381"/>
    </location>
</feature>
<evidence type="ECO:0000259" key="12">
    <source>
        <dbReference type="PROSITE" id="PS01180"/>
    </source>
</evidence>
<dbReference type="GO" id="GO:0005518">
    <property type="term" value="F:collagen binding"/>
    <property type="evidence" value="ECO:0007669"/>
    <property type="project" value="TreeGrafter"/>
</dbReference>
<dbReference type="GeneTree" id="ENSGT00940000159264"/>
<comment type="subcellular location">
    <subcellularLocation>
        <location evidence="1">Secreted</location>
    </subcellularLocation>
</comment>
<dbReference type="SMART" id="SM00643">
    <property type="entry name" value="C345C"/>
    <property type="match status" value="1"/>
</dbReference>
<feature type="chain" id="PRO_5034870652" description="Procollagen C-endopeptidase enhancer" evidence="11">
    <location>
        <begin position="19"/>
        <end position="510"/>
    </location>
</feature>
<dbReference type="InterPro" id="IPR018933">
    <property type="entry name" value="Netrin_module_non-TIMP"/>
</dbReference>
<feature type="domain" description="CUB" evidence="12">
    <location>
        <begin position="156"/>
        <end position="270"/>
    </location>
</feature>
<feature type="compositionally biased region" description="Basic and acidic residues" evidence="10">
    <location>
        <begin position="283"/>
        <end position="294"/>
    </location>
</feature>
<feature type="domain" description="NTR" evidence="13">
    <location>
        <begin position="390"/>
        <end position="510"/>
    </location>
</feature>
<dbReference type="PROSITE" id="PS50189">
    <property type="entry name" value="NTR"/>
    <property type="match status" value="1"/>
</dbReference>
<feature type="compositionally biased region" description="Low complexity" evidence="10">
    <location>
        <begin position="312"/>
        <end position="335"/>
    </location>
</feature>
<evidence type="ECO:0000256" key="9">
    <source>
        <dbReference type="PROSITE-ProRule" id="PRU00059"/>
    </source>
</evidence>
<dbReference type="PANTHER" id="PTHR24251:SF24">
    <property type="entry name" value="PROCOLLAGEN C-ENDOPEPTIDASE ENHANCER 1"/>
    <property type="match status" value="1"/>
</dbReference>
<feature type="region of interest" description="Disordered" evidence="10">
    <location>
        <begin position="283"/>
        <end position="335"/>
    </location>
</feature>
<evidence type="ECO:0000313" key="15">
    <source>
        <dbReference type="Proteomes" id="UP000694569"/>
    </source>
</evidence>
<evidence type="ECO:0000256" key="10">
    <source>
        <dbReference type="SAM" id="MobiDB-lite"/>
    </source>
</evidence>
<evidence type="ECO:0000256" key="5">
    <source>
        <dbReference type="ARBA" id="ARBA00022737"/>
    </source>
</evidence>
<evidence type="ECO:0000256" key="7">
    <source>
        <dbReference type="ARBA" id="ARBA00023157"/>
    </source>
</evidence>
<feature type="disulfide bond" evidence="9">
    <location>
        <begin position="156"/>
        <end position="183"/>
    </location>
</feature>
<dbReference type="SMART" id="SM00042">
    <property type="entry name" value="CUB"/>
    <property type="match status" value="2"/>
</dbReference>
<evidence type="ECO:0000259" key="13">
    <source>
        <dbReference type="PROSITE" id="PS50189"/>
    </source>
</evidence>
<keyword evidence="3" id="KW-0645">Protease</keyword>
<dbReference type="GO" id="GO:0016504">
    <property type="term" value="F:peptidase activator activity"/>
    <property type="evidence" value="ECO:0007669"/>
    <property type="project" value="TreeGrafter"/>
</dbReference>
<evidence type="ECO:0000256" key="11">
    <source>
        <dbReference type="SAM" id="SignalP"/>
    </source>
</evidence>
<dbReference type="Pfam" id="PF00431">
    <property type="entry name" value="CUB"/>
    <property type="match status" value="2"/>
</dbReference>
<dbReference type="PANTHER" id="PTHR24251">
    <property type="entry name" value="OVOCHYMASE-RELATED"/>
    <property type="match status" value="1"/>
</dbReference>
<evidence type="ECO:0000256" key="3">
    <source>
        <dbReference type="ARBA" id="ARBA00022670"/>
    </source>
</evidence>
<dbReference type="Gene3D" id="2.60.120.290">
    <property type="entry name" value="Spermadhesin, CUB domain"/>
    <property type="match status" value="2"/>
</dbReference>
<organism evidence="14 15">
    <name type="scientific">Leptobrachium leishanense</name>
    <name type="common">Leishan spiny toad</name>
    <dbReference type="NCBI Taxonomy" id="445787"/>
    <lineage>
        <taxon>Eukaryota</taxon>
        <taxon>Metazoa</taxon>
        <taxon>Chordata</taxon>
        <taxon>Craniata</taxon>
        <taxon>Vertebrata</taxon>
        <taxon>Euteleostomi</taxon>
        <taxon>Amphibia</taxon>
        <taxon>Batrachia</taxon>
        <taxon>Anura</taxon>
        <taxon>Pelobatoidea</taxon>
        <taxon>Megophryidae</taxon>
        <taxon>Leptobrachium</taxon>
    </lineage>
</organism>
<dbReference type="InterPro" id="IPR001134">
    <property type="entry name" value="Netrin_domain"/>
</dbReference>
<keyword evidence="5" id="KW-0677">Repeat</keyword>
<feature type="signal peptide" evidence="11">
    <location>
        <begin position="1"/>
        <end position="18"/>
    </location>
</feature>
<keyword evidence="4 11" id="KW-0732">Signal</keyword>
<evidence type="ECO:0000256" key="4">
    <source>
        <dbReference type="ARBA" id="ARBA00022729"/>
    </source>
</evidence>
<comment type="caution">
    <text evidence="9">Lacks conserved residue(s) required for the propagation of feature annotation.</text>
</comment>
<evidence type="ECO:0000256" key="2">
    <source>
        <dbReference type="ARBA" id="ARBA00022525"/>
    </source>
</evidence>
<dbReference type="InterPro" id="IPR035914">
    <property type="entry name" value="Sperma_CUB_dom_sf"/>
</dbReference>
<keyword evidence="15" id="KW-1185">Reference proteome</keyword>
<evidence type="ECO:0000256" key="8">
    <source>
        <dbReference type="ARBA" id="ARBA00023180"/>
    </source>
</evidence>
<feature type="domain" description="CUB" evidence="12">
    <location>
        <begin position="34"/>
        <end position="146"/>
    </location>
</feature>
<evidence type="ECO:0008006" key="16">
    <source>
        <dbReference type="Google" id="ProtNLM"/>
    </source>
</evidence>
<dbReference type="OrthoDB" id="6116165at2759"/>
<dbReference type="InterPro" id="IPR035814">
    <property type="entry name" value="NTR_PCOLCE"/>
</dbReference>
<keyword evidence="7 9" id="KW-1015">Disulfide bond</keyword>
<dbReference type="Pfam" id="PF01759">
    <property type="entry name" value="NTR"/>
    <property type="match status" value="1"/>
</dbReference>
<dbReference type="SUPFAM" id="SSF49854">
    <property type="entry name" value="Spermadhesin, CUB domain"/>
    <property type="match status" value="2"/>
</dbReference>
<reference evidence="14" key="1">
    <citation type="submission" date="2025-08" db="UniProtKB">
        <authorList>
            <consortium name="Ensembl"/>
        </authorList>
    </citation>
    <scope>IDENTIFICATION</scope>
</reference>
<name>A0A8C5LKY1_9ANUR</name>
<dbReference type="CDD" id="cd03576">
    <property type="entry name" value="NTR_PCOLCE"/>
    <property type="match status" value="1"/>
</dbReference>
<dbReference type="FunFam" id="2.60.120.290:FF:000005">
    <property type="entry name" value="Procollagen C-endopeptidase enhancer 1"/>
    <property type="match status" value="1"/>
</dbReference>
<dbReference type="FunFam" id="2.60.120.290:FF:000013">
    <property type="entry name" value="Membrane frizzled-related protein"/>
    <property type="match status" value="1"/>
</dbReference>
<dbReference type="CDD" id="cd00041">
    <property type="entry name" value="CUB"/>
    <property type="match status" value="2"/>
</dbReference>
<proteinExistence type="predicted"/>
<dbReference type="GO" id="GO:0006508">
    <property type="term" value="P:proteolysis"/>
    <property type="evidence" value="ECO:0007669"/>
    <property type="project" value="UniProtKB-KW"/>
</dbReference>
<dbReference type="PROSITE" id="PS01180">
    <property type="entry name" value="CUB"/>
    <property type="match status" value="2"/>
</dbReference>
<keyword evidence="8" id="KW-0325">Glycoprotein</keyword>
<sequence>MTCTALLCLSLLWGLCRGQNPNPQTNYTRPVFLCGGDITGDAGYIASEGFPNYYPHNKKCVWNITVPEGHLVTLTFRVLDMESDPSCRFDSLSVYNGHSRSAQQLARVCGTFRPGAVMSTGNTMMLEMISDDEKGGRGFLAWYSATAPHISDIRFCGGKFEKPQGSLTTPNWPENNYPSGISCSWHIVAPQDQVIELSFKKFDVEGDSYCRYDYVALFNGGETDNNRLIGKFCGDTSPKSIYSDANEMLVQFVSDLSVTADGFEAVYRMKDASEIIKLQDSKETLTRVPEEKIHSVSKKPPSPKPIPKDTAKPTLKATPKPTLKATPKPTQKATAKPILKATAIPTTKATAKPTRKPKEAKLASTVEPKAKTTASYDSSRNPEAKTPVKCPEKCRKAGTLSAHYCANQFVVSGTVKTLVKGDEENTLLATVNIINSYKVGDLSVQQAGKSMTIKVVNECPRCPILKRGLNYLFMGAVDDEGRGRILPESFVIAYKAAQHQLLTNLANKPC</sequence>
<dbReference type="InterPro" id="IPR008993">
    <property type="entry name" value="TIMP-like_OB-fold"/>
</dbReference>
<reference evidence="14" key="2">
    <citation type="submission" date="2025-09" db="UniProtKB">
        <authorList>
            <consortium name="Ensembl"/>
        </authorList>
    </citation>
    <scope>IDENTIFICATION</scope>
</reference>
<evidence type="ECO:0000256" key="6">
    <source>
        <dbReference type="ARBA" id="ARBA00022801"/>
    </source>
</evidence>
<evidence type="ECO:0000256" key="1">
    <source>
        <dbReference type="ARBA" id="ARBA00004613"/>
    </source>
</evidence>
<dbReference type="InterPro" id="IPR000859">
    <property type="entry name" value="CUB_dom"/>
</dbReference>
<dbReference type="GO" id="GO:0005615">
    <property type="term" value="C:extracellular space"/>
    <property type="evidence" value="ECO:0007669"/>
    <property type="project" value="TreeGrafter"/>
</dbReference>